<evidence type="ECO:0000256" key="7">
    <source>
        <dbReference type="SAM" id="Phobius"/>
    </source>
</evidence>
<evidence type="ECO:0000259" key="8">
    <source>
        <dbReference type="PROSITE" id="PS50850"/>
    </source>
</evidence>
<evidence type="ECO:0000256" key="1">
    <source>
        <dbReference type="ARBA" id="ARBA00004651"/>
    </source>
</evidence>
<dbReference type="Pfam" id="PF07690">
    <property type="entry name" value="MFS_1"/>
    <property type="match status" value="1"/>
</dbReference>
<dbReference type="PROSITE" id="PS50850">
    <property type="entry name" value="MFS"/>
    <property type="match status" value="1"/>
</dbReference>
<dbReference type="Gene3D" id="1.20.1720.10">
    <property type="entry name" value="Multidrug resistance protein D"/>
    <property type="match status" value="1"/>
</dbReference>
<sequence length="443" mass="48360">MKNRTTVMVSIVLAVLVSSIDTTIANTTMPIIVNEIGGNDLYAWAFTSYMVLSTVLAPLAGRLSDLFGRKRIFAAGILLFLFGSVLCGLSQSMLQLILFRAIQGIGAGVMMPFPAIIAGDIYPVEERGKVQAYFTGMWGLSAILAPLLGTFFVTYLSWRWIFFVNIPVCIVALLALQPYKEVYQPKKAVVDYGGAILFACGISFLLLTTAVEHYSYIYGALGGIFMMAFFLYERKHPAPIVPLNLLRNRPVAIMIASSFLSCAALFGTSSFVPLFLQNQGYSLFVSGIALLSTSIGWMAVAVPCGKWVVRYGYKRLLVIGNVILVITAALFYFIHKGSSFWYTFSALMMLGLAYGLIFTITTIGSQQLVEAHQKGISTSLQLFARNIGTAVSVTIMGAILTKSSVFYTGIHDMFVFGLLASLLSLAMPFAIRSVSNLKSQKTE</sequence>
<feature type="transmembrane region" description="Helical" evidence="7">
    <location>
        <begin position="340"/>
        <end position="361"/>
    </location>
</feature>
<feature type="transmembrane region" description="Helical" evidence="7">
    <location>
        <begin position="413"/>
        <end position="431"/>
    </location>
</feature>
<name>A0ABT4GH21_9BACL</name>
<reference evidence="9 10" key="1">
    <citation type="submission" date="2022-05" db="EMBL/GenBank/DDBJ databases">
        <title>Genome Sequencing of Bee-Associated Microbes.</title>
        <authorList>
            <person name="Dunlap C."/>
        </authorList>
    </citation>
    <scope>NUCLEOTIDE SEQUENCE [LARGE SCALE GENOMIC DNA]</scope>
    <source>
        <strain evidence="9 10">NRRL B-14421</strain>
    </source>
</reference>
<evidence type="ECO:0000256" key="4">
    <source>
        <dbReference type="ARBA" id="ARBA00022989"/>
    </source>
</evidence>
<dbReference type="SUPFAM" id="SSF103473">
    <property type="entry name" value="MFS general substrate transporter"/>
    <property type="match status" value="1"/>
</dbReference>
<feature type="transmembrane region" description="Helical" evidence="7">
    <location>
        <begin position="382"/>
        <end position="401"/>
    </location>
</feature>
<evidence type="ECO:0000256" key="3">
    <source>
        <dbReference type="ARBA" id="ARBA00022692"/>
    </source>
</evidence>
<comment type="caution">
    <text evidence="9">The sequence shown here is derived from an EMBL/GenBank/DDBJ whole genome shotgun (WGS) entry which is preliminary data.</text>
</comment>
<keyword evidence="4 7" id="KW-1133">Transmembrane helix</keyword>
<evidence type="ECO:0000313" key="10">
    <source>
        <dbReference type="Proteomes" id="UP001527099"/>
    </source>
</evidence>
<keyword evidence="2" id="KW-0813">Transport</keyword>
<dbReference type="InterPro" id="IPR005829">
    <property type="entry name" value="Sugar_transporter_CS"/>
</dbReference>
<dbReference type="Gene3D" id="1.20.1250.20">
    <property type="entry name" value="MFS general substrate transporter like domains"/>
    <property type="match status" value="1"/>
</dbReference>
<keyword evidence="5 7" id="KW-0472">Membrane</keyword>
<feature type="transmembrane region" description="Helical" evidence="7">
    <location>
        <begin position="41"/>
        <end position="60"/>
    </location>
</feature>
<feature type="transmembrane region" description="Helical" evidence="7">
    <location>
        <begin position="213"/>
        <end position="232"/>
    </location>
</feature>
<feature type="transmembrane region" description="Helical" evidence="7">
    <location>
        <begin position="158"/>
        <end position="176"/>
    </location>
</feature>
<proteinExistence type="predicted"/>
<dbReference type="Proteomes" id="UP001527099">
    <property type="component" value="Unassembled WGS sequence"/>
</dbReference>
<organism evidence="9 10">
    <name type="scientific">Paenibacillus alginolyticus</name>
    <dbReference type="NCBI Taxonomy" id="59839"/>
    <lineage>
        <taxon>Bacteria</taxon>
        <taxon>Bacillati</taxon>
        <taxon>Bacillota</taxon>
        <taxon>Bacilli</taxon>
        <taxon>Bacillales</taxon>
        <taxon>Paenibacillaceae</taxon>
        <taxon>Paenibacillus</taxon>
    </lineage>
</organism>
<evidence type="ECO:0000256" key="5">
    <source>
        <dbReference type="ARBA" id="ARBA00023136"/>
    </source>
</evidence>
<dbReference type="InterPro" id="IPR011701">
    <property type="entry name" value="MFS"/>
</dbReference>
<dbReference type="PANTHER" id="PTHR23501:SF191">
    <property type="entry name" value="VACUOLAR BASIC AMINO ACID TRANSPORTER 4"/>
    <property type="match status" value="1"/>
</dbReference>
<feature type="transmembrane region" description="Helical" evidence="7">
    <location>
        <begin position="316"/>
        <end position="334"/>
    </location>
</feature>
<protein>
    <recommendedName>
        <fullName evidence="6">MFS-type drug efflux transporter P55</fullName>
    </recommendedName>
</protein>
<feature type="transmembrane region" description="Helical" evidence="7">
    <location>
        <begin position="97"/>
        <end position="118"/>
    </location>
</feature>
<evidence type="ECO:0000313" key="9">
    <source>
        <dbReference type="EMBL" id="MCY9695492.1"/>
    </source>
</evidence>
<comment type="subcellular location">
    <subcellularLocation>
        <location evidence="1">Cell membrane</location>
        <topology evidence="1">Multi-pass membrane protein</topology>
    </subcellularLocation>
</comment>
<dbReference type="RefSeq" id="WP_268616792.1">
    <property type="nucleotide sequence ID" value="NZ_JAMDMX010000073.1"/>
</dbReference>
<feature type="transmembrane region" description="Helical" evidence="7">
    <location>
        <begin position="72"/>
        <end position="91"/>
    </location>
</feature>
<keyword evidence="3 7" id="KW-0812">Transmembrane</keyword>
<dbReference type="EMBL" id="JAMDMX010000073">
    <property type="protein sequence ID" value="MCY9695492.1"/>
    <property type="molecule type" value="Genomic_DNA"/>
</dbReference>
<feature type="transmembrane region" description="Helical" evidence="7">
    <location>
        <begin position="281"/>
        <end position="304"/>
    </location>
</feature>
<keyword evidence="10" id="KW-1185">Reference proteome</keyword>
<dbReference type="PROSITE" id="PS00216">
    <property type="entry name" value="SUGAR_TRANSPORT_1"/>
    <property type="match status" value="1"/>
</dbReference>
<accession>A0ABT4GH21</accession>
<dbReference type="CDD" id="cd17502">
    <property type="entry name" value="MFS_Azr1_MDR_like"/>
    <property type="match status" value="1"/>
</dbReference>
<evidence type="ECO:0000256" key="6">
    <source>
        <dbReference type="ARBA" id="ARBA00044273"/>
    </source>
</evidence>
<feature type="transmembrane region" description="Helical" evidence="7">
    <location>
        <begin position="130"/>
        <end position="152"/>
    </location>
</feature>
<dbReference type="InterPro" id="IPR036259">
    <property type="entry name" value="MFS_trans_sf"/>
</dbReference>
<dbReference type="InterPro" id="IPR020846">
    <property type="entry name" value="MFS_dom"/>
</dbReference>
<dbReference type="PANTHER" id="PTHR23501">
    <property type="entry name" value="MAJOR FACILITATOR SUPERFAMILY"/>
    <property type="match status" value="1"/>
</dbReference>
<feature type="transmembrane region" description="Helical" evidence="7">
    <location>
        <begin position="253"/>
        <end position="275"/>
    </location>
</feature>
<evidence type="ECO:0000256" key="2">
    <source>
        <dbReference type="ARBA" id="ARBA00022448"/>
    </source>
</evidence>
<dbReference type="PRINTS" id="PR01036">
    <property type="entry name" value="TCRTETB"/>
</dbReference>
<feature type="transmembrane region" description="Helical" evidence="7">
    <location>
        <begin position="188"/>
        <end position="207"/>
    </location>
</feature>
<gene>
    <name evidence="9" type="ORF">M5X19_21665</name>
</gene>
<feature type="domain" description="Major facilitator superfamily (MFS) profile" evidence="8">
    <location>
        <begin position="7"/>
        <end position="438"/>
    </location>
</feature>